<dbReference type="InterPro" id="IPR013362">
    <property type="entry name" value="Pilus_4_PilV"/>
</dbReference>
<name>A0A095UMF2_9GAMM</name>
<dbReference type="Pfam" id="PF07963">
    <property type="entry name" value="N_methyl"/>
    <property type="match status" value="1"/>
</dbReference>
<dbReference type="AlphaFoldDB" id="A0A095UMF2"/>
<dbReference type="OrthoDB" id="6078460at2"/>
<gene>
    <name evidence="3" type="ORF">Y5S_03118</name>
</gene>
<organism evidence="3 4">
    <name type="scientific">Alcanivorax nanhaiticus</name>
    <dbReference type="NCBI Taxonomy" id="1177154"/>
    <lineage>
        <taxon>Bacteria</taxon>
        <taxon>Pseudomonadati</taxon>
        <taxon>Pseudomonadota</taxon>
        <taxon>Gammaproteobacteria</taxon>
        <taxon>Oceanospirillales</taxon>
        <taxon>Alcanivoracaceae</taxon>
        <taxon>Alcanivorax</taxon>
    </lineage>
</organism>
<keyword evidence="1" id="KW-1133">Transmembrane helix</keyword>
<reference evidence="3 4" key="1">
    <citation type="submission" date="2012-09" db="EMBL/GenBank/DDBJ databases">
        <title>Genome Sequence of alkane-degrading Bacterium Alcanivorax sp. 19-m-6.</title>
        <authorList>
            <person name="Lai Q."/>
            <person name="Shao Z."/>
        </authorList>
    </citation>
    <scope>NUCLEOTIDE SEQUENCE [LARGE SCALE GENOMIC DNA]</scope>
    <source>
        <strain evidence="3 4">19-m-6</strain>
    </source>
</reference>
<dbReference type="eggNOG" id="COG4967">
    <property type="taxonomic scope" value="Bacteria"/>
</dbReference>
<evidence type="ECO:0000256" key="1">
    <source>
        <dbReference type="SAM" id="Phobius"/>
    </source>
</evidence>
<evidence type="ECO:0000313" key="4">
    <source>
        <dbReference type="Proteomes" id="UP000029444"/>
    </source>
</evidence>
<comment type="caution">
    <text evidence="3">The sequence shown here is derived from an EMBL/GenBank/DDBJ whole genome shotgun (WGS) entry which is preliminary data.</text>
</comment>
<proteinExistence type="predicted"/>
<feature type="domain" description="Type IV pilin Tt1218-like" evidence="2">
    <location>
        <begin position="36"/>
        <end position="110"/>
    </location>
</feature>
<evidence type="ECO:0000259" key="2">
    <source>
        <dbReference type="Pfam" id="PF22150"/>
    </source>
</evidence>
<keyword evidence="1" id="KW-0472">Membrane</keyword>
<dbReference type="Pfam" id="PF22150">
    <property type="entry name" value="Tt1218-like"/>
    <property type="match status" value="1"/>
</dbReference>
<dbReference type="RefSeq" id="WP_035234355.1">
    <property type="nucleotide sequence ID" value="NZ_ARXV01000015.1"/>
</dbReference>
<keyword evidence="4" id="KW-1185">Reference proteome</keyword>
<accession>A0A095UMF2</accession>
<protein>
    <recommendedName>
        <fullName evidence="2">Type IV pilin Tt1218-like domain-containing protein</fullName>
    </recommendedName>
</protein>
<dbReference type="InterPro" id="IPR012902">
    <property type="entry name" value="N_methyl_site"/>
</dbReference>
<dbReference type="STRING" id="1177154.Y5S_03118"/>
<dbReference type="Proteomes" id="UP000029444">
    <property type="component" value="Unassembled WGS sequence"/>
</dbReference>
<keyword evidence="1" id="KW-0812">Transmembrane</keyword>
<sequence>MRANKVPGIYRQGGFSMLEVLMAVLVMAVGVLGYAGLQLRALDSTNQAYARSQATLLAQATVERILANPSEYAYYIDSDNWPTTVPSSTVDDSCNKADCLPDAVAKWDVAQLRWQTWNLLPAGRVDVSPCIGSQLQCVRVAWNETLPSECEDANAVVAGIDCFVVEVLP</sequence>
<feature type="transmembrane region" description="Helical" evidence="1">
    <location>
        <begin position="20"/>
        <end position="37"/>
    </location>
</feature>
<dbReference type="NCBIfam" id="TIGR02532">
    <property type="entry name" value="IV_pilin_GFxxxE"/>
    <property type="match status" value="1"/>
</dbReference>
<dbReference type="EMBL" id="ARXV01000015">
    <property type="protein sequence ID" value="KGD63695.1"/>
    <property type="molecule type" value="Genomic_DNA"/>
</dbReference>
<dbReference type="InterPro" id="IPR054402">
    <property type="entry name" value="Tt1218-like_dom"/>
</dbReference>
<dbReference type="NCBIfam" id="TIGR02523">
    <property type="entry name" value="type_IV_pilV"/>
    <property type="match status" value="1"/>
</dbReference>
<evidence type="ECO:0000313" key="3">
    <source>
        <dbReference type="EMBL" id="KGD63695.1"/>
    </source>
</evidence>